<dbReference type="InterPro" id="IPR006944">
    <property type="entry name" value="Phage/GTA_portal"/>
</dbReference>
<dbReference type="RefSeq" id="WP_209988634.1">
    <property type="nucleotide sequence ID" value="NZ_JAGINO010000025.1"/>
</dbReference>
<reference evidence="1 2" key="1">
    <citation type="submission" date="2023-07" db="EMBL/GenBank/DDBJ databases">
        <title>Genomic Encyclopedia of Type Strains, Phase IV (KMG-IV): sequencing the most valuable type-strain genomes for metagenomic binning, comparative biology and taxonomic classification.</title>
        <authorList>
            <person name="Goeker M."/>
        </authorList>
    </citation>
    <scope>NUCLEOTIDE SEQUENCE [LARGE SCALE GENOMIC DNA]</scope>
    <source>
        <strain evidence="1 2">DSM 19922</strain>
    </source>
</reference>
<dbReference type="EMBL" id="JAUSVU010000024">
    <property type="protein sequence ID" value="MDQ0536226.1"/>
    <property type="molecule type" value="Genomic_DNA"/>
</dbReference>
<gene>
    <name evidence="1" type="ORF">QO018_005120</name>
</gene>
<accession>A0ABU0MS22</accession>
<sequence>MGSPSASAPSLPGTTSGSADPAGWLVDLFGGMVTATGLRVGVQDALRLPGVAACIQVLSEDLAKVPLVVYRKQHGGEKVEATDHPLYRLLNGHPAPWLPAFHWRRTMIHNAMALGNQFNRVQRRGGEVGRISPLQPGRTLVRWTTEGEPFYDVMDGARTVTGLPFHEVLHIPYRASNDGADYGGLWGRSPLEMHRESLALAIAAERFAARFFANGARPSVVVEMSGKMPNDQVANRVRAGLERAMGGLDNAFKIAVLEMGMKLKELTAKNSDSQLIEVRKQAALEQATMFNMPPHKIGILDRATFSNIEHQAIEYVTGPVTALARGIEAALETSCLSEAEREDYEIRHDLDDLLRGDIASRYRAYAIGRQWGWLSADDVRGWEDMNPLPHGQGKTYLTPLNMVPAGTEQRPDGSGADVLFAPTRYAAAHDARQQALTSSLVGPHGETLFLPPPSN</sequence>
<dbReference type="NCBIfam" id="TIGR01537">
    <property type="entry name" value="portal_HK97"/>
    <property type="match status" value="1"/>
</dbReference>
<dbReference type="InterPro" id="IPR006427">
    <property type="entry name" value="Portal_HK97"/>
</dbReference>
<dbReference type="Pfam" id="PF04860">
    <property type="entry name" value="Phage_portal"/>
    <property type="match status" value="1"/>
</dbReference>
<evidence type="ECO:0000313" key="1">
    <source>
        <dbReference type="EMBL" id="MDQ0536226.1"/>
    </source>
</evidence>
<comment type="caution">
    <text evidence="1">The sequence shown here is derived from an EMBL/GenBank/DDBJ whole genome shotgun (WGS) entry which is preliminary data.</text>
</comment>
<evidence type="ECO:0000313" key="2">
    <source>
        <dbReference type="Proteomes" id="UP001244552"/>
    </source>
</evidence>
<organism evidence="1 2">
    <name type="scientific">Azospirillum picis</name>
    <dbReference type="NCBI Taxonomy" id="488438"/>
    <lineage>
        <taxon>Bacteria</taxon>
        <taxon>Pseudomonadati</taxon>
        <taxon>Pseudomonadota</taxon>
        <taxon>Alphaproteobacteria</taxon>
        <taxon>Rhodospirillales</taxon>
        <taxon>Azospirillaceae</taxon>
        <taxon>Azospirillum</taxon>
    </lineage>
</organism>
<dbReference type="Proteomes" id="UP001244552">
    <property type="component" value="Unassembled WGS sequence"/>
</dbReference>
<protein>
    <submittedName>
        <fullName evidence="1">HK97 family phage portal protein</fullName>
    </submittedName>
</protein>
<proteinExistence type="predicted"/>
<name>A0ABU0MS22_9PROT</name>
<keyword evidence="2" id="KW-1185">Reference proteome</keyword>